<dbReference type="AlphaFoldDB" id="A0A1F5DF33"/>
<keyword evidence="1" id="KW-0472">Membrane</keyword>
<sequence>MDENYFEVDQQSHRFVYKTLPLLVLSLGLFFGGIILLILRIPGWSIFLGLPSIQIGIVFLIFSFDGIAKREVGPSSCKLVDCSICGKPMIISGNVKKRICEQCLQTMSKTLKKMKGKR</sequence>
<feature type="transmembrane region" description="Helical" evidence="1">
    <location>
        <begin position="45"/>
        <end position="64"/>
    </location>
</feature>
<evidence type="ECO:0000256" key="1">
    <source>
        <dbReference type="SAM" id="Phobius"/>
    </source>
</evidence>
<comment type="caution">
    <text evidence="2">The sequence shown here is derived from an EMBL/GenBank/DDBJ whole genome shotgun (WGS) entry which is preliminary data.</text>
</comment>
<organism evidence="2 3">
    <name type="scientific">Candidatus Beckwithbacteria bacterium RBG_13_35_6</name>
    <dbReference type="NCBI Taxonomy" id="1797456"/>
    <lineage>
        <taxon>Bacteria</taxon>
        <taxon>Candidatus Beckwithiibacteriota</taxon>
    </lineage>
</organism>
<name>A0A1F5DF33_9BACT</name>
<reference evidence="2 3" key="1">
    <citation type="journal article" date="2016" name="Nat. Commun.">
        <title>Thousands of microbial genomes shed light on interconnected biogeochemical processes in an aquifer system.</title>
        <authorList>
            <person name="Anantharaman K."/>
            <person name="Brown C.T."/>
            <person name="Hug L.A."/>
            <person name="Sharon I."/>
            <person name="Castelle C.J."/>
            <person name="Probst A.J."/>
            <person name="Thomas B.C."/>
            <person name="Singh A."/>
            <person name="Wilkins M.J."/>
            <person name="Karaoz U."/>
            <person name="Brodie E.L."/>
            <person name="Williams K.H."/>
            <person name="Hubbard S.S."/>
            <person name="Banfield J.F."/>
        </authorList>
    </citation>
    <scope>NUCLEOTIDE SEQUENCE [LARGE SCALE GENOMIC DNA]</scope>
</reference>
<feature type="transmembrane region" description="Helical" evidence="1">
    <location>
        <begin position="20"/>
        <end position="39"/>
    </location>
</feature>
<protein>
    <submittedName>
        <fullName evidence="2">Uncharacterized protein</fullName>
    </submittedName>
</protein>
<keyword evidence="1" id="KW-1133">Transmembrane helix</keyword>
<gene>
    <name evidence="2" type="ORF">A3J78_01790</name>
</gene>
<evidence type="ECO:0000313" key="2">
    <source>
        <dbReference type="EMBL" id="OGD53641.1"/>
    </source>
</evidence>
<keyword evidence="1" id="KW-0812">Transmembrane</keyword>
<accession>A0A1F5DF33</accession>
<evidence type="ECO:0000313" key="3">
    <source>
        <dbReference type="Proteomes" id="UP000178758"/>
    </source>
</evidence>
<dbReference type="EMBL" id="MEZJ01000029">
    <property type="protein sequence ID" value="OGD53641.1"/>
    <property type="molecule type" value="Genomic_DNA"/>
</dbReference>
<proteinExistence type="predicted"/>
<dbReference type="Proteomes" id="UP000178758">
    <property type="component" value="Unassembled WGS sequence"/>
</dbReference>